<comment type="caution">
    <text evidence="1">The sequence shown here is derived from an EMBL/GenBank/DDBJ whole genome shotgun (WGS) entry which is preliminary data.</text>
</comment>
<reference evidence="1 2" key="1">
    <citation type="journal article" name="Sci. Rep.">
        <title>Genome-scale phylogenetic analyses confirm Olpidium as the closest living zoosporic fungus to the non-flagellated, terrestrial fungi.</title>
        <authorList>
            <person name="Chang Y."/>
            <person name="Rochon D."/>
            <person name="Sekimoto S."/>
            <person name="Wang Y."/>
            <person name="Chovatia M."/>
            <person name="Sandor L."/>
            <person name="Salamov A."/>
            <person name="Grigoriev I.V."/>
            <person name="Stajich J.E."/>
            <person name="Spatafora J.W."/>
        </authorList>
    </citation>
    <scope>NUCLEOTIDE SEQUENCE [LARGE SCALE GENOMIC DNA]</scope>
    <source>
        <strain evidence="1">S191</strain>
    </source>
</reference>
<evidence type="ECO:0000313" key="2">
    <source>
        <dbReference type="Proteomes" id="UP000673691"/>
    </source>
</evidence>
<dbReference type="Proteomes" id="UP000673691">
    <property type="component" value="Unassembled WGS sequence"/>
</dbReference>
<proteinExistence type="predicted"/>
<sequence>MQKKRSVYSIPWQPHEFKKNSPTTLLQTNANPAAVRDQPEALGGFRESARDRDVTRRCPRHFRLRERPRSCALIVRGASEEVKVHVALLLGRVGSRGFDPHERHLAGEHFVVIPVRPLLPLIAPSNVVAEHVVFERAEKVFRVDDQDFGAGLSKAEAFQQAGPNAVRLDGMAWIEDVLEVAQLGIHVVEVAVARDQAGLQDLQDSIQHPRG</sequence>
<dbReference type="EMBL" id="JAEFCI010010447">
    <property type="protein sequence ID" value="KAG5457212.1"/>
    <property type="molecule type" value="Genomic_DNA"/>
</dbReference>
<organism evidence="1 2">
    <name type="scientific">Olpidium bornovanus</name>
    <dbReference type="NCBI Taxonomy" id="278681"/>
    <lineage>
        <taxon>Eukaryota</taxon>
        <taxon>Fungi</taxon>
        <taxon>Fungi incertae sedis</taxon>
        <taxon>Olpidiomycota</taxon>
        <taxon>Olpidiomycotina</taxon>
        <taxon>Olpidiomycetes</taxon>
        <taxon>Olpidiales</taxon>
        <taxon>Olpidiaceae</taxon>
        <taxon>Olpidium</taxon>
    </lineage>
</organism>
<evidence type="ECO:0000313" key="1">
    <source>
        <dbReference type="EMBL" id="KAG5457212.1"/>
    </source>
</evidence>
<protein>
    <submittedName>
        <fullName evidence="1">Uncharacterized protein</fullName>
    </submittedName>
</protein>
<keyword evidence="2" id="KW-1185">Reference proteome</keyword>
<dbReference type="AlphaFoldDB" id="A0A8H7ZPX1"/>
<name>A0A8H7ZPX1_9FUNG</name>
<accession>A0A8H7ZPX1</accession>
<gene>
    <name evidence="1" type="ORF">BJ554DRAFT_2832</name>
</gene>